<gene>
    <name evidence="1" type="ORF">LCGC14_0175670</name>
</gene>
<proteinExistence type="predicted"/>
<dbReference type="EMBL" id="LAZR01000069">
    <property type="protein sequence ID" value="KKN95698.1"/>
    <property type="molecule type" value="Genomic_DNA"/>
</dbReference>
<accession>A0A0F9XTS9</accession>
<protein>
    <submittedName>
        <fullName evidence="1">Uncharacterized protein</fullName>
    </submittedName>
</protein>
<organism evidence="1">
    <name type="scientific">marine sediment metagenome</name>
    <dbReference type="NCBI Taxonomy" id="412755"/>
    <lineage>
        <taxon>unclassified sequences</taxon>
        <taxon>metagenomes</taxon>
        <taxon>ecological metagenomes</taxon>
    </lineage>
</organism>
<comment type="caution">
    <text evidence="1">The sequence shown here is derived from an EMBL/GenBank/DDBJ whole genome shotgun (WGS) entry which is preliminary data.</text>
</comment>
<reference evidence="1" key="1">
    <citation type="journal article" date="2015" name="Nature">
        <title>Complex archaea that bridge the gap between prokaryotes and eukaryotes.</title>
        <authorList>
            <person name="Spang A."/>
            <person name="Saw J.H."/>
            <person name="Jorgensen S.L."/>
            <person name="Zaremba-Niedzwiedzka K."/>
            <person name="Martijn J."/>
            <person name="Lind A.E."/>
            <person name="van Eijk R."/>
            <person name="Schleper C."/>
            <person name="Guy L."/>
            <person name="Ettema T.J."/>
        </authorList>
    </citation>
    <scope>NUCLEOTIDE SEQUENCE</scope>
</reference>
<name>A0A0F9XTS9_9ZZZZ</name>
<dbReference type="AlphaFoldDB" id="A0A0F9XTS9"/>
<evidence type="ECO:0000313" key="1">
    <source>
        <dbReference type="EMBL" id="KKN95698.1"/>
    </source>
</evidence>
<sequence>MPCYYSRIPKIPIKNQFLIAFFDYINTYPEEAKAIMEELREKTSLYTQKRVSVYGVRQRSKRISIYIGGVATHIEPHQIGTLDTQLVERYTHMIADIITTPLRLGRSKEILANKIAEKLNLGIQVEREIRGTEPTQYGQSYEVVAEEQNMVVQR</sequence>